<keyword evidence="7" id="KW-1185">Reference proteome</keyword>
<dbReference type="InterPro" id="IPR051554">
    <property type="entry name" value="Acetyltransferase_Eis"/>
</dbReference>
<feature type="active site" description="Proton acceptor; via carboxylate" evidence="4">
    <location>
        <position position="416"/>
    </location>
</feature>
<protein>
    <submittedName>
        <fullName evidence="6">GNAT family N-acetyltransferase</fullName>
    </submittedName>
</protein>
<comment type="caution">
    <text evidence="6">The sequence shown here is derived from an EMBL/GenBank/DDBJ whole genome shotgun (WGS) entry which is preliminary data.</text>
</comment>
<sequence>MSLDVRTIDDTDLPGWLRAMRIGFLQTPAVSKEEIEIRRAGMDFARTQGAFDTATGACVGTFRSFTQHMSVPGGASVRTNAVSNVTVVPTHRRRGLLSRMVERDLRAAKERGDAAATLLSAEYPIYGRYGYGPATWVTEWEVDVAAAGLDARYAGPGSGGRVDLVDGATVRELGPGLHERMRAGRHGVVDRTDRWWRFATGDLFINSGPAWTEPYYALYRSADGTVDGLLTYTADGVWEAKRSRTTATVRSLIAVSAEAERALWHYLLSVDWVTRVLSGLRAPDDLLPLLLPDPRAARITTHADHLWLRPLDTPALLETRTYSGAGSLVLQVVDPAGLAGGRFLLEAGPDGASCVPTSRPAELTLDVGELGALCLGDESAVRLATLGRVAEERPGAVERAELMLRTARRPWCPDQF</sequence>
<keyword evidence="3 4" id="KW-0012">Acyltransferase</keyword>
<feature type="binding site" evidence="4">
    <location>
        <begin position="93"/>
        <end position="98"/>
    </location>
    <ligand>
        <name>acetyl-CoA</name>
        <dbReference type="ChEBI" id="CHEBI:57288"/>
    </ligand>
</feature>
<dbReference type="InterPro" id="IPR036527">
    <property type="entry name" value="SCP2_sterol-bd_dom_sf"/>
</dbReference>
<dbReference type="SUPFAM" id="SSF55729">
    <property type="entry name" value="Acyl-CoA N-acyltransferases (Nat)"/>
    <property type="match status" value="1"/>
</dbReference>
<dbReference type="GO" id="GO:0030649">
    <property type="term" value="P:aminoglycoside antibiotic catabolic process"/>
    <property type="evidence" value="ECO:0007669"/>
    <property type="project" value="TreeGrafter"/>
</dbReference>
<evidence type="ECO:0000313" key="7">
    <source>
        <dbReference type="Proteomes" id="UP000664781"/>
    </source>
</evidence>
<evidence type="ECO:0000256" key="1">
    <source>
        <dbReference type="ARBA" id="ARBA00009213"/>
    </source>
</evidence>
<evidence type="ECO:0000256" key="3">
    <source>
        <dbReference type="ARBA" id="ARBA00023315"/>
    </source>
</evidence>
<dbReference type="RefSeq" id="WP_207246903.1">
    <property type="nucleotide sequence ID" value="NZ_JAFMOF010000001.1"/>
</dbReference>
<organism evidence="6 7">
    <name type="scientific">Streptomyces triculaminicus</name>
    <dbReference type="NCBI Taxonomy" id="2816232"/>
    <lineage>
        <taxon>Bacteria</taxon>
        <taxon>Bacillati</taxon>
        <taxon>Actinomycetota</taxon>
        <taxon>Actinomycetes</taxon>
        <taxon>Kitasatosporales</taxon>
        <taxon>Streptomycetaceae</taxon>
        <taxon>Streptomyces</taxon>
    </lineage>
</organism>
<dbReference type="Proteomes" id="UP000664781">
    <property type="component" value="Unassembled WGS sequence"/>
</dbReference>
<dbReference type="HAMAP" id="MF_01812">
    <property type="entry name" value="Eis"/>
    <property type="match status" value="1"/>
</dbReference>
<gene>
    <name evidence="6" type="ORF">J1792_08165</name>
</gene>
<evidence type="ECO:0000256" key="4">
    <source>
        <dbReference type="HAMAP-Rule" id="MF_01812"/>
    </source>
</evidence>
<comment type="caution">
    <text evidence="4">Lacks conserved residue(s) required for the propagation of feature annotation.</text>
</comment>
<feature type="active site" description="Proton donor" evidence="4">
    <location>
        <position position="126"/>
    </location>
</feature>
<dbReference type="PANTHER" id="PTHR37817">
    <property type="entry name" value="N-ACETYLTRANSFERASE EIS"/>
    <property type="match status" value="1"/>
</dbReference>
<comment type="similarity">
    <text evidence="1 4">Belongs to the acetyltransferase Eis family.</text>
</comment>
<evidence type="ECO:0000256" key="2">
    <source>
        <dbReference type="ARBA" id="ARBA00022679"/>
    </source>
</evidence>
<dbReference type="GO" id="GO:0034069">
    <property type="term" value="F:aminoglycoside N-acetyltransferase activity"/>
    <property type="evidence" value="ECO:0007669"/>
    <property type="project" value="TreeGrafter"/>
</dbReference>
<dbReference type="InterPro" id="IPR022902">
    <property type="entry name" value="NAcTrfase_Eis"/>
</dbReference>
<dbReference type="SUPFAM" id="SSF55718">
    <property type="entry name" value="SCP-like"/>
    <property type="match status" value="1"/>
</dbReference>
<dbReference type="Pfam" id="PF13527">
    <property type="entry name" value="Acetyltransf_9"/>
    <property type="match status" value="1"/>
</dbReference>
<dbReference type="Pfam" id="PF13530">
    <property type="entry name" value="SCP2_2"/>
    <property type="match status" value="1"/>
</dbReference>
<dbReference type="InterPro" id="IPR000182">
    <property type="entry name" value="GNAT_dom"/>
</dbReference>
<evidence type="ECO:0000313" key="6">
    <source>
        <dbReference type="EMBL" id="MBO0652758.1"/>
    </source>
</evidence>
<keyword evidence="2 4" id="KW-0808">Transferase</keyword>
<feature type="binding site" evidence="4">
    <location>
        <begin position="85"/>
        <end position="87"/>
    </location>
    <ligand>
        <name>acetyl-CoA</name>
        <dbReference type="ChEBI" id="CHEBI:57288"/>
    </ligand>
</feature>
<name>A0A939FLL0_9ACTN</name>
<dbReference type="NCBIfam" id="NF002367">
    <property type="entry name" value="PRK01346.1-4"/>
    <property type="match status" value="1"/>
</dbReference>
<feature type="domain" description="N-acetyltransferase" evidence="5">
    <location>
        <begin position="3"/>
        <end position="155"/>
    </location>
</feature>
<reference evidence="6" key="1">
    <citation type="submission" date="2021-03" db="EMBL/GenBank/DDBJ databases">
        <title>Streptomyces strains.</title>
        <authorList>
            <person name="Lund M.B."/>
            <person name="Toerring T."/>
        </authorList>
    </citation>
    <scope>NUCLEOTIDE SEQUENCE</scope>
    <source>
        <strain evidence="6">JCM 4242</strain>
    </source>
</reference>
<comment type="subunit">
    <text evidence="4">Homohexamer; trimer of dimers.</text>
</comment>
<dbReference type="EMBL" id="JAFMOF010000001">
    <property type="protein sequence ID" value="MBO0652758.1"/>
    <property type="molecule type" value="Genomic_DNA"/>
</dbReference>
<dbReference type="PROSITE" id="PS51186">
    <property type="entry name" value="GNAT"/>
    <property type="match status" value="1"/>
</dbReference>
<dbReference type="InterPro" id="IPR041380">
    <property type="entry name" value="Acetyltransf_17"/>
</dbReference>
<dbReference type="Gene3D" id="3.30.1050.10">
    <property type="entry name" value="SCP2 sterol-binding domain"/>
    <property type="match status" value="1"/>
</dbReference>
<dbReference type="InterPro" id="IPR016181">
    <property type="entry name" value="Acyl_CoA_acyltransferase"/>
</dbReference>
<evidence type="ECO:0000259" key="5">
    <source>
        <dbReference type="PROSITE" id="PS51186"/>
    </source>
</evidence>
<dbReference type="PANTHER" id="PTHR37817:SF1">
    <property type="entry name" value="N-ACETYLTRANSFERASE EIS"/>
    <property type="match status" value="1"/>
</dbReference>
<dbReference type="InterPro" id="IPR025559">
    <property type="entry name" value="Eis_dom"/>
</dbReference>
<dbReference type="Gene3D" id="3.40.630.30">
    <property type="match status" value="2"/>
</dbReference>
<accession>A0A939FLL0</accession>
<proteinExistence type="inferred from homology"/>
<dbReference type="Pfam" id="PF17668">
    <property type="entry name" value="Acetyltransf_17"/>
    <property type="match status" value="1"/>
</dbReference>
<dbReference type="AlphaFoldDB" id="A0A939FLL0"/>